<accession>A0A9Q1CW26</accession>
<dbReference type="AlphaFoldDB" id="A0A9Q1CW26"/>
<dbReference type="Proteomes" id="UP001152803">
    <property type="component" value="Unassembled WGS sequence"/>
</dbReference>
<evidence type="ECO:0000313" key="2">
    <source>
        <dbReference type="Proteomes" id="UP001152803"/>
    </source>
</evidence>
<dbReference type="EMBL" id="JAFJMO010000019">
    <property type="protein sequence ID" value="KAJ8250033.1"/>
    <property type="molecule type" value="Genomic_DNA"/>
</dbReference>
<name>A0A9Q1CW26_CONCO</name>
<keyword evidence="2" id="KW-1185">Reference proteome</keyword>
<sequence>MTGSALYFNCILFCPGSLPNPLNTSVNWDAMLQCWASLAAPSACITRSLSIT</sequence>
<organism evidence="1 2">
    <name type="scientific">Conger conger</name>
    <name type="common">Conger eel</name>
    <name type="synonym">Muraena conger</name>
    <dbReference type="NCBI Taxonomy" id="82655"/>
    <lineage>
        <taxon>Eukaryota</taxon>
        <taxon>Metazoa</taxon>
        <taxon>Chordata</taxon>
        <taxon>Craniata</taxon>
        <taxon>Vertebrata</taxon>
        <taxon>Euteleostomi</taxon>
        <taxon>Actinopterygii</taxon>
        <taxon>Neopterygii</taxon>
        <taxon>Teleostei</taxon>
        <taxon>Anguilliformes</taxon>
        <taxon>Congridae</taxon>
        <taxon>Conger</taxon>
    </lineage>
</organism>
<proteinExistence type="predicted"/>
<evidence type="ECO:0000313" key="1">
    <source>
        <dbReference type="EMBL" id="KAJ8250033.1"/>
    </source>
</evidence>
<protein>
    <submittedName>
        <fullName evidence="1">Uncharacterized protein</fullName>
    </submittedName>
</protein>
<gene>
    <name evidence="1" type="ORF">COCON_G00232490</name>
</gene>
<comment type="caution">
    <text evidence="1">The sequence shown here is derived from an EMBL/GenBank/DDBJ whole genome shotgun (WGS) entry which is preliminary data.</text>
</comment>
<reference evidence="1" key="1">
    <citation type="journal article" date="2023" name="Science">
        <title>Genome structures resolve the early diversification of teleost fishes.</title>
        <authorList>
            <person name="Parey E."/>
            <person name="Louis A."/>
            <person name="Montfort J."/>
            <person name="Bouchez O."/>
            <person name="Roques C."/>
            <person name="Iampietro C."/>
            <person name="Lluch J."/>
            <person name="Castinel A."/>
            <person name="Donnadieu C."/>
            <person name="Desvignes T."/>
            <person name="Floi Bucao C."/>
            <person name="Jouanno E."/>
            <person name="Wen M."/>
            <person name="Mejri S."/>
            <person name="Dirks R."/>
            <person name="Jansen H."/>
            <person name="Henkel C."/>
            <person name="Chen W.J."/>
            <person name="Zahm M."/>
            <person name="Cabau C."/>
            <person name="Klopp C."/>
            <person name="Thompson A.W."/>
            <person name="Robinson-Rechavi M."/>
            <person name="Braasch I."/>
            <person name="Lecointre G."/>
            <person name="Bobe J."/>
            <person name="Postlethwait J.H."/>
            <person name="Berthelot C."/>
            <person name="Roest Crollius H."/>
            <person name="Guiguen Y."/>
        </authorList>
    </citation>
    <scope>NUCLEOTIDE SEQUENCE</scope>
    <source>
        <strain evidence="1">Concon-B</strain>
    </source>
</reference>